<evidence type="ECO:0000313" key="3">
    <source>
        <dbReference type="Proteomes" id="UP000030765"/>
    </source>
</evidence>
<name>A0A084WL61_ANOSI</name>
<sequence length="126" mass="14463">MMRDPHTVDRLLFAEWNGKERTLIFARFSRTVTTSSRSHTEKPSLHFANSLAVWCLENMNKLPDEQKRPFVQITSRCGAGDLGQRWIWKILPPPSTDHFLLVAANFPQPTTRPSFDHCRRAAEGSV</sequence>
<dbReference type="EMBL" id="KE525350">
    <property type="protein sequence ID" value="KFB50955.1"/>
    <property type="molecule type" value="Genomic_DNA"/>
</dbReference>
<dbReference type="VEuPathDB" id="VectorBase:ASIC018996"/>
<dbReference type="AlphaFoldDB" id="A0A084WL61"/>
<protein>
    <submittedName>
        <fullName evidence="1 2">Uncharacterized protein</fullName>
    </submittedName>
</protein>
<proteinExistence type="predicted"/>
<dbReference type="EnsemblMetazoa" id="ASIC018996-RA">
    <property type="protein sequence ID" value="ASIC018996-PA"/>
    <property type="gene ID" value="ASIC018996"/>
</dbReference>
<keyword evidence="3" id="KW-1185">Reference proteome</keyword>
<organism evidence="1">
    <name type="scientific">Anopheles sinensis</name>
    <name type="common">Mosquito</name>
    <dbReference type="NCBI Taxonomy" id="74873"/>
    <lineage>
        <taxon>Eukaryota</taxon>
        <taxon>Metazoa</taxon>
        <taxon>Ecdysozoa</taxon>
        <taxon>Arthropoda</taxon>
        <taxon>Hexapoda</taxon>
        <taxon>Insecta</taxon>
        <taxon>Pterygota</taxon>
        <taxon>Neoptera</taxon>
        <taxon>Endopterygota</taxon>
        <taxon>Diptera</taxon>
        <taxon>Nematocera</taxon>
        <taxon>Culicoidea</taxon>
        <taxon>Culicidae</taxon>
        <taxon>Anophelinae</taxon>
        <taxon>Anopheles</taxon>
    </lineage>
</organism>
<reference evidence="2" key="2">
    <citation type="submission" date="2020-05" db="UniProtKB">
        <authorList>
            <consortium name="EnsemblMetazoa"/>
        </authorList>
    </citation>
    <scope>IDENTIFICATION</scope>
</reference>
<evidence type="ECO:0000313" key="2">
    <source>
        <dbReference type="EnsemblMetazoa" id="ASIC018996-PA"/>
    </source>
</evidence>
<dbReference type="Proteomes" id="UP000030765">
    <property type="component" value="Unassembled WGS sequence"/>
</dbReference>
<evidence type="ECO:0000313" key="1">
    <source>
        <dbReference type="EMBL" id="KFB50955.1"/>
    </source>
</evidence>
<accession>A0A084WL61</accession>
<gene>
    <name evidence="1" type="ORF">ZHAS_00018996</name>
</gene>
<reference evidence="1 3" key="1">
    <citation type="journal article" date="2014" name="BMC Genomics">
        <title>Genome sequence of Anopheles sinensis provides insight into genetics basis of mosquito competence for malaria parasites.</title>
        <authorList>
            <person name="Zhou D."/>
            <person name="Zhang D."/>
            <person name="Ding G."/>
            <person name="Shi L."/>
            <person name="Hou Q."/>
            <person name="Ye Y."/>
            <person name="Xu Y."/>
            <person name="Zhou H."/>
            <person name="Xiong C."/>
            <person name="Li S."/>
            <person name="Yu J."/>
            <person name="Hong S."/>
            <person name="Yu X."/>
            <person name="Zou P."/>
            <person name="Chen C."/>
            <person name="Chang X."/>
            <person name="Wang W."/>
            <person name="Lv Y."/>
            <person name="Sun Y."/>
            <person name="Ma L."/>
            <person name="Shen B."/>
            <person name="Zhu C."/>
        </authorList>
    </citation>
    <scope>NUCLEOTIDE SEQUENCE [LARGE SCALE GENOMIC DNA]</scope>
</reference>
<dbReference type="EMBL" id="ATLV01024188">
    <property type="status" value="NOT_ANNOTATED_CDS"/>
    <property type="molecule type" value="Genomic_DNA"/>
</dbReference>